<dbReference type="EMBL" id="JARYZI010000010">
    <property type="protein sequence ID" value="MDH8679199.1"/>
    <property type="molecule type" value="Genomic_DNA"/>
</dbReference>
<feature type="transmembrane region" description="Helical" evidence="1">
    <location>
        <begin position="160"/>
        <end position="180"/>
    </location>
</feature>
<organism evidence="2 3">
    <name type="scientific">Fusibacter bizertensis</name>
    <dbReference type="NCBI Taxonomy" id="1488331"/>
    <lineage>
        <taxon>Bacteria</taxon>
        <taxon>Bacillati</taxon>
        <taxon>Bacillota</taxon>
        <taxon>Clostridia</taxon>
        <taxon>Eubacteriales</taxon>
        <taxon>Eubacteriales Family XII. Incertae Sedis</taxon>
        <taxon>Fusibacter</taxon>
    </lineage>
</organism>
<keyword evidence="1" id="KW-1133">Transmembrane helix</keyword>
<dbReference type="RefSeq" id="WP_281095094.1">
    <property type="nucleotide sequence ID" value="NZ_JARYZI010000010.1"/>
</dbReference>
<accession>A0ABT6NFJ4</accession>
<evidence type="ECO:0008006" key="4">
    <source>
        <dbReference type="Google" id="ProtNLM"/>
    </source>
</evidence>
<dbReference type="Proteomes" id="UP001158045">
    <property type="component" value="Unassembled WGS sequence"/>
</dbReference>
<evidence type="ECO:0000256" key="1">
    <source>
        <dbReference type="SAM" id="Phobius"/>
    </source>
</evidence>
<protein>
    <recommendedName>
        <fullName evidence="4">Type II secretion system protein GspF domain-containing protein</fullName>
    </recommendedName>
</protein>
<keyword evidence="1" id="KW-0812">Transmembrane</keyword>
<keyword evidence="3" id="KW-1185">Reference proteome</keyword>
<keyword evidence="1" id="KW-0472">Membrane</keyword>
<proteinExistence type="predicted"/>
<name>A0ABT6NFJ4_9FIRM</name>
<evidence type="ECO:0000313" key="3">
    <source>
        <dbReference type="Proteomes" id="UP001158045"/>
    </source>
</evidence>
<evidence type="ECO:0000313" key="2">
    <source>
        <dbReference type="EMBL" id="MDH8679199.1"/>
    </source>
</evidence>
<comment type="caution">
    <text evidence="2">The sequence shown here is derived from an EMBL/GenBank/DDBJ whole genome shotgun (WGS) entry which is preliminary data.</text>
</comment>
<sequence length="192" mass="22213">MMLQLSFITTTKHQIKQDDTTKSIEKLKDILVVIKRQKLTQTTLAKNFYRMYKYLYIQAASGSRAEDMLRSMHLVVYDKELKKTLLKMSAMISQSNDVHKSLLYLRSQFKNDDGDVLISILESIAISGLSKDAFLRLDHMLFQKYLSQLRKDTQKIKQTYFISVVFFVIAASGVILVPLMDQMLLSANIIFK</sequence>
<reference evidence="2 3" key="1">
    <citation type="submission" date="2023-04" db="EMBL/GenBank/DDBJ databases">
        <title>Fusibacter bizertensis strain WBS, isolated from littoral bottom sediments of the Arctic seas - biochemical and genomic analysis.</title>
        <authorList>
            <person name="Brioukhanov A.L."/>
        </authorList>
    </citation>
    <scope>NUCLEOTIDE SEQUENCE [LARGE SCALE GENOMIC DNA]</scope>
    <source>
        <strain evidence="2 3">WBS</strain>
    </source>
</reference>
<gene>
    <name evidence="2" type="ORF">QE109_13665</name>
</gene>